<dbReference type="GO" id="GO:0060003">
    <property type="term" value="P:copper ion export"/>
    <property type="evidence" value="ECO:0007669"/>
    <property type="project" value="TreeGrafter"/>
</dbReference>
<dbReference type="GO" id="GO:0016020">
    <property type="term" value="C:membrane"/>
    <property type="evidence" value="ECO:0007669"/>
    <property type="project" value="InterPro"/>
</dbReference>
<dbReference type="FunFam" id="2.40.30.170:FF:000010">
    <property type="entry name" value="Efflux RND transporter periplasmic adaptor subunit"/>
    <property type="match status" value="1"/>
</dbReference>
<evidence type="ECO:0000256" key="3">
    <source>
        <dbReference type="SAM" id="MobiDB-lite"/>
    </source>
</evidence>
<dbReference type="Pfam" id="PF25973">
    <property type="entry name" value="BSH_CzcB"/>
    <property type="match status" value="1"/>
</dbReference>
<dbReference type="InterPro" id="IPR058792">
    <property type="entry name" value="Beta-barrel_RND_2"/>
</dbReference>
<dbReference type="InterPro" id="IPR058647">
    <property type="entry name" value="BSH_CzcB-like"/>
</dbReference>
<dbReference type="Gene3D" id="1.10.287.470">
    <property type="entry name" value="Helix hairpin bin"/>
    <property type="match status" value="1"/>
</dbReference>
<feature type="domain" description="CzcB-like barrel-sandwich hybrid" evidence="6">
    <location>
        <begin position="85"/>
        <end position="230"/>
    </location>
</feature>
<dbReference type="PANTHER" id="PTHR30097">
    <property type="entry name" value="CATION EFFLUX SYSTEM PROTEIN CUSB"/>
    <property type="match status" value="1"/>
</dbReference>
<dbReference type="GO" id="GO:0030288">
    <property type="term" value="C:outer membrane-bounded periplasmic space"/>
    <property type="evidence" value="ECO:0007669"/>
    <property type="project" value="TreeGrafter"/>
</dbReference>
<dbReference type="SUPFAM" id="SSF111369">
    <property type="entry name" value="HlyD-like secretion proteins"/>
    <property type="match status" value="1"/>
</dbReference>
<evidence type="ECO:0000259" key="6">
    <source>
        <dbReference type="Pfam" id="PF25973"/>
    </source>
</evidence>
<evidence type="ECO:0000259" key="5">
    <source>
        <dbReference type="Pfam" id="PF25954"/>
    </source>
</evidence>
<dbReference type="EMBL" id="RBIM01000010">
    <property type="protein sequence ID" value="RKQ89533.1"/>
    <property type="molecule type" value="Genomic_DNA"/>
</dbReference>
<dbReference type="GO" id="GO:0015679">
    <property type="term" value="P:plasma membrane copper ion transport"/>
    <property type="evidence" value="ECO:0007669"/>
    <property type="project" value="TreeGrafter"/>
</dbReference>
<dbReference type="Pfam" id="PF25954">
    <property type="entry name" value="Beta-barrel_RND_2"/>
    <property type="match status" value="1"/>
</dbReference>
<gene>
    <name evidence="8" type="ORF">C7435_3394</name>
</gene>
<reference evidence="8 9" key="1">
    <citation type="submission" date="2018-10" db="EMBL/GenBank/DDBJ databases">
        <title>Genomic Encyclopedia of Type Strains, Phase IV (KMG-IV): sequencing the most valuable type-strain genomes for metagenomic binning, comparative biology and taxonomic classification.</title>
        <authorList>
            <person name="Goeker M."/>
        </authorList>
    </citation>
    <scope>NUCLEOTIDE SEQUENCE [LARGE SCALE GENOMIC DNA]</scope>
    <source>
        <strain evidence="8 9">DSM 4734</strain>
    </source>
</reference>
<dbReference type="GO" id="GO:0022857">
    <property type="term" value="F:transmembrane transporter activity"/>
    <property type="evidence" value="ECO:0007669"/>
    <property type="project" value="InterPro"/>
</dbReference>
<name>A0A495CVZ4_9PROT</name>
<dbReference type="NCBIfam" id="TIGR01730">
    <property type="entry name" value="RND_mfp"/>
    <property type="match status" value="1"/>
</dbReference>
<comment type="caution">
    <text evidence="8">The sequence shown here is derived from an EMBL/GenBank/DDBJ whole genome shotgun (WGS) entry which is preliminary data.</text>
</comment>
<dbReference type="Gene3D" id="2.40.420.20">
    <property type="match status" value="1"/>
</dbReference>
<protein>
    <submittedName>
        <fullName evidence="8">Cobalt-zinc-cadmium efflux system membrane fusion protein</fullName>
    </submittedName>
</protein>
<evidence type="ECO:0000313" key="9">
    <source>
        <dbReference type="Proteomes" id="UP000273675"/>
    </source>
</evidence>
<feature type="domain" description="CzcB-like C-terminal circularly permuted SH3-like" evidence="7">
    <location>
        <begin position="327"/>
        <end position="386"/>
    </location>
</feature>
<evidence type="ECO:0000259" key="7">
    <source>
        <dbReference type="Pfam" id="PF25975"/>
    </source>
</evidence>
<dbReference type="Pfam" id="PF25975">
    <property type="entry name" value="CzcB_C"/>
    <property type="match status" value="1"/>
</dbReference>
<sequence>MIGKPHLFAVIAATLAITACGNGGDRDSDRSSATEVDHDDGEQSAQVELSPEVASEAGIVTARATRTPLRQFLSLPAELRFDADRVAAVSPQVSGRIIQITATEGDLVSPNESLAILSSRELADLKAEFLTAATSENLAQQALAREETLFAERITPEADLQAARAALIAASAAREGVENKLIAVGVPRSELASLGDAPDLTLAQARLRAPIGGVVARRTAILGAAVSAEDASAPALFTIVDDSVLWADIAVYTQDAAIVEAGMAVVLRSETGAQLAEGVISTVLPTIDETSRMATARMVVDNSDRRMRPGQFATAEIATGADESRLQVPSAAIVEVAGRTSLFVPTDDGFAPRTVEPGTESGNQTVILSGLDEGEFYVSEGAFTLKAHLERDSFGDDDD</sequence>
<feature type="region of interest" description="Disordered" evidence="3">
    <location>
        <begin position="22"/>
        <end position="51"/>
    </location>
</feature>
<evidence type="ECO:0000256" key="1">
    <source>
        <dbReference type="ARBA" id="ARBA00009477"/>
    </source>
</evidence>
<dbReference type="Pfam" id="PF25893">
    <property type="entry name" value="HH_CzcB"/>
    <property type="match status" value="1"/>
</dbReference>
<feature type="domain" description="CusB-like beta-barrel" evidence="5">
    <location>
        <begin position="245"/>
        <end position="319"/>
    </location>
</feature>
<dbReference type="InterPro" id="IPR051909">
    <property type="entry name" value="MFP_Cation_Efflux"/>
</dbReference>
<evidence type="ECO:0000256" key="2">
    <source>
        <dbReference type="ARBA" id="ARBA00022448"/>
    </source>
</evidence>
<organism evidence="8 9">
    <name type="scientific">Maricaulis maris</name>
    <dbReference type="NCBI Taxonomy" id="74318"/>
    <lineage>
        <taxon>Bacteria</taxon>
        <taxon>Pseudomonadati</taxon>
        <taxon>Pseudomonadota</taxon>
        <taxon>Alphaproteobacteria</taxon>
        <taxon>Maricaulales</taxon>
        <taxon>Maricaulaceae</taxon>
        <taxon>Maricaulis</taxon>
    </lineage>
</organism>
<dbReference type="OMA" id="SYPKQTF"/>
<dbReference type="AlphaFoldDB" id="A0A495CVZ4"/>
<dbReference type="OrthoDB" id="9774837at2"/>
<dbReference type="InterPro" id="IPR006143">
    <property type="entry name" value="RND_pump_MFP"/>
</dbReference>
<dbReference type="Gene3D" id="2.40.50.100">
    <property type="match status" value="1"/>
</dbReference>
<evidence type="ECO:0000259" key="4">
    <source>
        <dbReference type="Pfam" id="PF25893"/>
    </source>
</evidence>
<feature type="domain" description="CzcB-like alpha-helical hairpin" evidence="4">
    <location>
        <begin position="124"/>
        <end position="183"/>
    </location>
</feature>
<dbReference type="Gene3D" id="2.40.30.170">
    <property type="match status" value="1"/>
</dbReference>
<proteinExistence type="inferred from homology"/>
<dbReference type="InterPro" id="IPR058649">
    <property type="entry name" value="CzcB_C"/>
</dbReference>
<comment type="similarity">
    <text evidence="1">Belongs to the membrane fusion protein (MFP) (TC 8.A.1) family.</text>
</comment>
<accession>A0A495CVZ4</accession>
<evidence type="ECO:0000313" key="8">
    <source>
        <dbReference type="EMBL" id="RKQ89533.1"/>
    </source>
</evidence>
<dbReference type="RefSeq" id="WP_011644257.1">
    <property type="nucleotide sequence ID" value="NZ_JADFAN010000002.1"/>
</dbReference>
<dbReference type="PANTHER" id="PTHR30097:SF4">
    <property type="entry name" value="SLR6042 PROTEIN"/>
    <property type="match status" value="1"/>
</dbReference>
<dbReference type="InterPro" id="IPR058648">
    <property type="entry name" value="HH_CzcB-like"/>
</dbReference>
<dbReference type="PROSITE" id="PS51257">
    <property type="entry name" value="PROKAR_LIPOPROTEIN"/>
    <property type="match status" value="1"/>
</dbReference>
<feature type="compositionally biased region" description="Basic and acidic residues" evidence="3">
    <location>
        <begin position="24"/>
        <end position="36"/>
    </location>
</feature>
<dbReference type="Proteomes" id="UP000273675">
    <property type="component" value="Unassembled WGS sequence"/>
</dbReference>
<keyword evidence="2" id="KW-0813">Transport</keyword>
<dbReference type="GO" id="GO:0046914">
    <property type="term" value="F:transition metal ion binding"/>
    <property type="evidence" value="ECO:0007669"/>
    <property type="project" value="TreeGrafter"/>
</dbReference>